<accession>A0A6J5JVY1</accession>
<dbReference type="Proteomes" id="UP000494301">
    <property type="component" value="Unassembled WGS sequence"/>
</dbReference>
<proteinExistence type="predicted"/>
<organism evidence="2 3">
    <name type="scientific">Burkholderia aenigmatica</name>
    <dbReference type="NCBI Taxonomy" id="2015348"/>
    <lineage>
        <taxon>Bacteria</taxon>
        <taxon>Pseudomonadati</taxon>
        <taxon>Pseudomonadota</taxon>
        <taxon>Betaproteobacteria</taxon>
        <taxon>Burkholderiales</taxon>
        <taxon>Burkholderiaceae</taxon>
        <taxon>Burkholderia</taxon>
        <taxon>Burkholderia cepacia complex</taxon>
    </lineage>
</organism>
<reference evidence="2 3" key="1">
    <citation type="submission" date="2020-04" db="EMBL/GenBank/DDBJ databases">
        <authorList>
            <person name="Depoorter E."/>
        </authorList>
    </citation>
    <scope>NUCLEOTIDE SEQUENCE [LARGE SCALE GENOMIC DNA]</scope>
    <source>
        <strain evidence="2 3">BCC0217</strain>
    </source>
</reference>
<feature type="region of interest" description="Disordered" evidence="1">
    <location>
        <begin position="69"/>
        <end position="109"/>
    </location>
</feature>
<gene>
    <name evidence="2" type="ORF">BLA3211_08457</name>
</gene>
<evidence type="ECO:0000256" key="1">
    <source>
        <dbReference type="SAM" id="MobiDB-lite"/>
    </source>
</evidence>
<name>A0A6J5JVY1_9BURK</name>
<feature type="compositionally biased region" description="Low complexity" evidence="1">
    <location>
        <begin position="89"/>
        <end position="109"/>
    </location>
</feature>
<evidence type="ECO:0000313" key="3">
    <source>
        <dbReference type="Proteomes" id="UP000494301"/>
    </source>
</evidence>
<dbReference type="EMBL" id="CABWIL020000065">
    <property type="protein sequence ID" value="CAB3975381.1"/>
    <property type="molecule type" value="Genomic_DNA"/>
</dbReference>
<dbReference type="AlphaFoldDB" id="A0A6J5JVY1"/>
<sequence>MFEPPSKIGSAMFGANDHAAVPALNRPPSVGLAVPNAAVSEIFGKNAARAAPMFAFAASSDCSACITSGRRVSRSDGRPAGTSVSRFCASSGMPAGRSSGSGSPISRTR</sequence>
<evidence type="ECO:0000313" key="2">
    <source>
        <dbReference type="EMBL" id="CAB3975381.1"/>
    </source>
</evidence>
<protein>
    <submittedName>
        <fullName evidence="2">Uncharacterized protein</fullName>
    </submittedName>
</protein>